<proteinExistence type="predicted"/>
<dbReference type="EMBL" id="GGEC01060246">
    <property type="protein sequence ID" value="MBX40730.1"/>
    <property type="molecule type" value="Transcribed_RNA"/>
</dbReference>
<sequence>MMVHSFICCATRSSIGQLNSNLPSCNLKTN</sequence>
<organism evidence="1">
    <name type="scientific">Rhizophora mucronata</name>
    <name type="common">Asiatic mangrove</name>
    <dbReference type="NCBI Taxonomy" id="61149"/>
    <lineage>
        <taxon>Eukaryota</taxon>
        <taxon>Viridiplantae</taxon>
        <taxon>Streptophyta</taxon>
        <taxon>Embryophyta</taxon>
        <taxon>Tracheophyta</taxon>
        <taxon>Spermatophyta</taxon>
        <taxon>Magnoliopsida</taxon>
        <taxon>eudicotyledons</taxon>
        <taxon>Gunneridae</taxon>
        <taxon>Pentapetalae</taxon>
        <taxon>rosids</taxon>
        <taxon>fabids</taxon>
        <taxon>Malpighiales</taxon>
        <taxon>Rhizophoraceae</taxon>
        <taxon>Rhizophora</taxon>
    </lineage>
</organism>
<accession>A0A2P2NE87</accession>
<name>A0A2P2NE87_RHIMU</name>
<dbReference type="AlphaFoldDB" id="A0A2P2NE87"/>
<evidence type="ECO:0000313" key="1">
    <source>
        <dbReference type="EMBL" id="MBX40730.1"/>
    </source>
</evidence>
<protein>
    <submittedName>
        <fullName evidence="1">Uncharacterized protein</fullName>
    </submittedName>
</protein>
<reference evidence="1" key="1">
    <citation type="submission" date="2018-02" db="EMBL/GenBank/DDBJ databases">
        <title>Rhizophora mucronata_Transcriptome.</title>
        <authorList>
            <person name="Meera S.P."/>
            <person name="Sreeshan A."/>
            <person name="Augustine A."/>
        </authorList>
    </citation>
    <scope>NUCLEOTIDE SEQUENCE</scope>
    <source>
        <tissue evidence="1">Leaf</tissue>
    </source>
</reference>